<accession>A0ABT9R522</accession>
<dbReference type="RefSeq" id="WP_306861995.1">
    <property type="nucleotide sequence ID" value="NZ_JAUSRB010000002.1"/>
</dbReference>
<evidence type="ECO:0000313" key="3">
    <source>
        <dbReference type="EMBL" id="MDP9864324.1"/>
    </source>
</evidence>
<dbReference type="EMBL" id="JAUSRB010000002">
    <property type="protein sequence ID" value="MDP9869234.1"/>
    <property type="molecule type" value="Genomic_DNA"/>
</dbReference>
<dbReference type="SUPFAM" id="SSF53098">
    <property type="entry name" value="Ribonuclease H-like"/>
    <property type="match status" value="1"/>
</dbReference>
<protein>
    <recommendedName>
        <fullName evidence="6">IS4 family transposase</fullName>
    </recommendedName>
</protein>
<evidence type="ECO:0000259" key="1">
    <source>
        <dbReference type="Pfam" id="PF01609"/>
    </source>
</evidence>
<comment type="caution">
    <text evidence="3">The sequence shown here is derived from an EMBL/GenBank/DDBJ whole genome shotgun (WGS) entry which is preliminary data.</text>
</comment>
<evidence type="ECO:0008006" key="6">
    <source>
        <dbReference type="Google" id="ProtNLM"/>
    </source>
</evidence>
<gene>
    <name evidence="3" type="ORF">J2S55_003590</name>
    <name evidence="4" type="ORF">J2S55_008500</name>
</gene>
<evidence type="ECO:0000259" key="2">
    <source>
        <dbReference type="Pfam" id="PF13006"/>
    </source>
</evidence>
<dbReference type="EMBL" id="JAUSRB010000002">
    <property type="protein sequence ID" value="MDP9864324.1"/>
    <property type="molecule type" value="Genomic_DNA"/>
</dbReference>
<feature type="domain" description="Transposase IS4 N-terminal" evidence="2">
    <location>
        <begin position="24"/>
        <end position="116"/>
    </location>
</feature>
<dbReference type="InterPro" id="IPR002559">
    <property type="entry name" value="Transposase_11"/>
</dbReference>
<dbReference type="Pfam" id="PF01609">
    <property type="entry name" value="DDE_Tnp_1"/>
    <property type="match status" value="1"/>
</dbReference>
<feature type="domain" description="Transposase IS4-like" evidence="1">
    <location>
        <begin position="144"/>
        <end position="351"/>
    </location>
</feature>
<dbReference type="InterPro" id="IPR024473">
    <property type="entry name" value="Transposases_IS4_N"/>
</dbReference>
<reference evidence="3 5" key="1">
    <citation type="submission" date="2023-07" db="EMBL/GenBank/DDBJ databases">
        <title>Sequencing the genomes of 1000 actinobacteria strains.</title>
        <authorList>
            <person name="Klenk H.-P."/>
        </authorList>
    </citation>
    <scope>NUCLEOTIDE SEQUENCE [LARGE SCALE GENOMIC DNA]</scope>
    <source>
        <strain evidence="3 5">DSM 44109</strain>
    </source>
</reference>
<proteinExistence type="predicted"/>
<organism evidence="3 5">
    <name type="scientific">Streptosporangium brasiliense</name>
    <dbReference type="NCBI Taxonomy" id="47480"/>
    <lineage>
        <taxon>Bacteria</taxon>
        <taxon>Bacillati</taxon>
        <taxon>Actinomycetota</taxon>
        <taxon>Actinomycetes</taxon>
        <taxon>Streptosporangiales</taxon>
        <taxon>Streptosporangiaceae</taxon>
        <taxon>Streptosporangium</taxon>
    </lineage>
</organism>
<name>A0ABT9R522_9ACTN</name>
<sequence length="561" mass="62193">MNCQSATTTVTRAITVADGIYAPGHLGELTQHVPFEMVDAVLADTRTVQRRLRDLPSRVGVYFTLALGLFPRMGYLRVWDKLVAGLHGLAVPTPSDKALRDLRRRIGSAPLKALFEVLAGPIAQPHTPGVCYRRRRTVAFDGCSSLKVPDTTRNRDHYGRACYRQAWAGYPMLMLMTLVETGTRALIGATFGAPAAGESTYALRLLQHLRSDMLVLADRAFDADAFLREVTATGAQLLVRIRTSRRPPVLAQLSDGSFLSVLAGLKVRIIDADVIVTLADGRRVQGRYRLVTTLTDHRTDPAEQLIQLYHERWEIESAYLALRHTLMTGAVLRSGDPAGIEQEMWAALTLYQVLRRAMTDAVETCPGTDPDRACFTTALQRAREQVITAHRILPDTDDGAVDLLGGIGRAVLAGLLPARRRRLSIRKVKSPISRYHTHRTDDRPPGSVTITSLCFLIHHGRTAPPAVQPRPLRSWALDRHLADTTRPTPAARRDKPAARARIGRKQHVLALMQTQLGRSWHAREVGQLLGVPDLHSFCVQMAQWARQGLIRKTGRGIYTLP</sequence>
<keyword evidence="5" id="KW-1185">Reference proteome</keyword>
<dbReference type="NCBIfam" id="NF033592">
    <property type="entry name" value="transpos_IS4_1"/>
    <property type="match status" value="1"/>
</dbReference>
<evidence type="ECO:0000313" key="4">
    <source>
        <dbReference type="EMBL" id="MDP9869234.1"/>
    </source>
</evidence>
<dbReference type="InterPro" id="IPR047952">
    <property type="entry name" value="Transpos_IS4"/>
</dbReference>
<dbReference type="InterPro" id="IPR012337">
    <property type="entry name" value="RNaseH-like_sf"/>
</dbReference>
<evidence type="ECO:0000313" key="5">
    <source>
        <dbReference type="Proteomes" id="UP001230426"/>
    </source>
</evidence>
<dbReference type="Pfam" id="PF13006">
    <property type="entry name" value="Nterm_IS4"/>
    <property type="match status" value="1"/>
</dbReference>
<dbReference type="Proteomes" id="UP001230426">
    <property type="component" value="Unassembled WGS sequence"/>
</dbReference>